<dbReference type="InterPro" id="IPR011047">
    <property type="entry name" value="Quinoprotein_ADH-like_sf"/>
</dbReference>
<organism evidence="2 3">
    <name type="scientific">Actinocatenispora rupis</name>
    <dbReference type="NCBI Taxonomy" id="519421"/>
    <lineage>
        <taxon>Bacteria</taxon>
        <taxon>Bacillati</taxon>
        <taxon>Actinomycetota</taxon>
        <taxon>Actinomycetes</taxon>
        <taxon>Micromonosporales</taxon>
        <taxon>Micromonosporaceae</taxon>
        <taxon>Actinocatenispora</taxon>
    </lineage>
</organism>
<dbReference type="InterPro" id="IPR015943">
    <property type="entry name" value="WD40/YVTN_repeat-like_dom_sf"/>
</dbReference>
<dbReference type="Pfam" id="PF13360">
    <property type="entry name" value="PQQ_2"/>
    <property type="match status" value="1"/>
</dbReference>
<dbReference type="SUPFAM" id="SSF50998">
    <property type="entry name" value="Quinoprotein alcohol dehydrogenase-like"/>
    <property type="match status" value="1"/>
</dbReference>
<reference evidence="2" key="1">
    <citation type="submission" date="2021-01" db="EMBL/GenBank/DDBJ databases">
        <title>Whole genome shotgun sequence of Actinocatenispora rupis NBRC 107355.</title>
        <authorList>
            <person name="Komaki H."/>
            <person name="Tamura T."/>
        </authorList>
    </citation>
    <scope>NUCLEOTIDE SEQUENCE</scope>
    <source>
        <strain evidence="2">NBRC 107355</strain>
    </source>
</reference>
<keyword evidence="3" id="KW-1185">Reference proteome</keyword>
<sequence length="425" mass="45253">MRARMAGVVLVLTGLLAVLAGCGSDLVIDEATAHRTEPPQLVTQPTRTGWTLHARLNSGTTPIAAGGGLVYGTYSESKGLPDRVVAIDGSTGKERWHYARQGKHSSLVRLVASPDGKRVAAWFERDSQQLLVMFDAMTGVVVWHRALDAPTDGYQSVDRFWATDHALVTYSPRTTDGMFRLDGYDINSGKHLWHWYPGGGTKQYEMVGTDQDVTADAVLIPVLRADAESSTIELVSLDDKTGGPTWRHDFVTDGQPLGPGTQAMARVDAYPQDPSRLWFSAGVVGGPQFAGVVSAADGQPTYKLPTPTWGLPNTQLTIGLTPDVDVYAAHISQSTAVPATVRAPANGKATAWRAFTGVNATLLGDGQSVLEAHARDGRYTAVTWSLPDRKRLGSVNVTGHVTAVVAAPGAVVLYDGLDGTITGLT</sequence>
<comment type="caution">
    <text evidence="2">The sequence shown here is derived from an EMBL/GenBank/DDBJ whole genome shotgun (WGS) entry which is preliminary data.</text>
</comment>
<dbReference type="Proteomes" id="UP000612808">
    <property type="component" value="Unassembled WGS sequence"/>
</dbReference>
<evidence type="ECO:0000313" key="2">
    <source>
        <dbReference type="EMBL" id="GID10561.1"/>
    </source>
</evidence>
<dbReference type="RefSeq" id="WP_203655889.1">
    <property type="nucleotide sequence ID" value="NZ_BAAAZM010000003.1"/>
</dbReference>
<protein>
    <recommendedName>
        <fullName evidence="1">Pyrrolo-quinoline quinone repeat domain-containing protein</fullName>
    </recommendedName>
</protein>
<dbReference type="SMART" id="SM00564">
    <property type="entry name" value="PQQ"/>
    <property type="match status" value="1"/>
</dbReference>
<dbReference type="InterPro" id="IPR018391">
    <property type="entry name" value="PQQ_b-propeller_rpt"/>
</dbReference>
<dbReference type="InterPro" id="IPR002372">
    <property type="entry name" value="PQQ_rpt_dom"/>
</dbReference>
<name>A0A8J3J2U9_9ACTN</name>
<evidence type="ECO:0000259" key="1">
    <source>
        <dbReference type="Pfam" id="PF13360"/>
    </source>
</evidence>
<evidence type="ECO:0000313" key="3">
    <source>
        <dbReference type="Proteomes" id="UP000612808"/>
    </source>
</evidence>
<dbReference type="Gene3D" id="2.130.10.10">
    <property type="entry name" value="YVTN repeat-like/Quinoprotein amine dehydrogenase"/>
    <property type="match status" value="1"/>
</dbReference>
<accession>A0A8J3J2U9</accession>
<proteinExistence type="predicted"/>
<dbReference type="EMBL" id="BOMB01000008">
    <property type="protein sequence ID" value="GID10561.1"/>
    <property type="molecule type" value="Genomic_DNA"/>
</dbReference>
<dbReference type="PROSITE" id="PS51257">
    <property type="entry name" value="PROKAR_LIPOPROTEIN"/>
    <property type="match status" value="1"/>
</dbReference>
<gene>
    <name evidence="2" type="ORF">Aru02nite_14500</name>
</gene>
<feature type="domain" description="Pyrrolo-quinoline quinone repeat" evidence="1">
    <location>
        <begin position="83"/>
        <end position="249"/>
    </location>
</feature>
<dbReference type="AlphaFoldDB" id="A0A8J3J2U9"/>